<accession>A0ABU1C9M7</accession>
<gene>
    <name evidence="1" type="ORF">P8609_00460</name>
</gene>
<keyword evidence="2" id="KW-1185">Reference proteome</keyword>
<proteinExistence type="predicted"/>
<organism evidence="1 2">
    <name type="scientific">Lysobacter arvi</name>
    <dbReference type="NCBI Taxonomy" id="3038776"/>
    <lineage>
        <taxon>Bacteria</taxon>
        <taxon>Pseudomonadati</taxon>
        <taxon>Pseudomonadota</taxon>
        <taxon>Gammaproteobacteria</taxon>
        <taxon>Lysobacterales</taxon>
        <taxon>Lysobacteraceae</taxon>
        <taxon>Lysobacter</taxon>
    </lineage>
</organism>
<evidence type="ECO:0000313" key="2">
    <source>
        <dbReference type="Proteomes" id="UP001233535"/>
    </source>
</evidence>
<reference evidence="1 2" key="1">
    <citation type="submission" date="2023-04" db="EMBL/GenBank/DDBJ databases">
        <title>Lysobacter sp. strain UC isolated from soil sample.</title>
        <authorList>
            <person name="Choksket S."/>
            <person name="Harshvardhan F."/>
            <person name="Rana R."/>
            <person name="Patil P.B."/>
            <person name="Korpole S."/>
        </authorList>
    </citation>
    <scope>NUCLEOTIDE SEQUENCE [LARGE SCALE GENOMIC DNA]</scope>
    <source>
        <strain evidence="1 2">UC</strain>
    </source>
</reference>
<comment type="caution">
    <text evidence="1">The sequence shown here is derived from an EMBL/GenBank/DDBJ whole genome shotgun (WGS) entry which is preliminary data.</text>
</comment>
<protein>
    <submittedName>
        <fullName evidence="1">Uncharacterized protein</fullName>
    </submittedName>
</protein>
<dbReference type="Proteomes" id="UP001233535">
    <property type="component" value="Unassembled WGS sequence"/>
</dbReference>
<dbReference type="EMBL" id="JARUHG010000001">
    <property type="protein sequence ID" value="MDR0181442.1"/>
    <property type="molecule type" value="Genomic_DNA"/>
</dbReference>
<name>A0ABU1C9M7_9GAMM</name>
<dbReference type="RefSeq" id="WP_309260632.1">
    <property type="nucleotide sequence ID" value="NZ_JARUHG010000001.1"/>
</dbReference>
<evidence type="ECO:0000313" key="1">
    <source>
        <dbReference type="EMBL" id="MDR0181442.1"/>
    </source>
</evidence>
<sequence>MRRPLLNLYVASATWAAARPGDTRGPIGGEYDANASGGAEWTRIAQALPAHFGAIGPVRIVLSARLCHFLVAPWVADCFTGPSIRASVLAMFESQGVTDASHRIEIDWPAYGRPVPAVAYPRSLVDTVRTALEASGGAIVSTVASVVPVLRHHGRALDALPGALLAYAEDDGITGITLEDGRLVQVEALASCGAGLGDVGLWLSRKRFAFADDGALHWLGSSPAPEAFAGRLLALEGDVPTTPGHALAAAWA</sequence>